<reference evidence="2 3" key="1">
    <citation type="submission" date="2012-12" db="EMBL/GenBank/DDBJ databases">
        <title>Novel taxa of Listeriaceae from agricultural environments in the United States.</title>
        <authorList>
            <person name="den Bakker H.C."/>
            <person name="Allred A."/>
            <person name="Warchocki S."/>
            <person name="Wright E.M."/>
            <person name="Burrell A."/>
            <person name="Nightingale K.K."/>
            <person name="Kephart D."/>
            <person name="Wiedmann M."/>
        </authorList>
    </citation>
    <scope>NUCLEOTIDE SEQUENCE [LARGE SCALE GENOMIC DNA]</scope>
    <source>
        <strain evidence="2 3">FSL F6-1037</strain>
    </source>
</reference>
<keyword evidence="1" id="KW-1133">Transmembrane helix</keyword>
<dbReference type="RefSeq" id="WP_035314640.1">
    <property type="nucleotide sequence ID" value="NZ_AODH01000027.1"/>
</dbReference>
<name>W7CQS5_9LIST</name>
<sequence>MQVKGGRSLLLIAVFSAILIFILVGLIIKSAALQASENAKKNDDADVWHFCQHHCNRRTPSIRLIVSA</sequence>
<evidence type="ECO:0000313" key="3">
    <source>
        <dbReference type="Proteomes" id="UP000019243"/>
    </source>
</evidence>
<keyword evidence="3" id="KW-1185">Reference proteome</keyword>
<comment type="caution">
    <text evidence="2">The sequence shown here is derived from an EMBL/GenBank/DDBJ whole genome shotgun (WGS) entry which is preliminary data.</text>
</comment>
<dbReference type="Proteomes" id="UP000019243">
    <property type="component" value="Unassembled WGS sequence"/>
</dbReference>
<dbReference type="EMBL" id="AODH01000027">
    <property type="protein sequence ID" value="EUJ39412.1"/>
    <property type="molecule type" value="Genomic_DNA"/>
</dbReference>
<accession>W7CQS5</accession>
<evidence type="ECO:0000313" key="2">
    <source>
        <dbReference type="EMBL" id="EUJ39412.1"/>
    </source>
</evidence>
<proteinExistence type="predicted"/>
<keyword evidence="1" id="KW-0812">Transmembrane</keyword>
<protein>
    <submittedName>
        <fullName evidence="2">Uncharacterized protein</fullName>
    </submittedName>
</protein>
<keyword evidence="1" id="KW-0472">Membrane</keyword>
<dbReference type="AlphaFoldDB" id="W7CQS5"/>
<feature type="transmembrane region" description="Helical" evidence="1">
    <location>
        <begin position="9"/>
        <end position="28"/>
    </location>
</feature>
<evidence type="ECO:0000256" key="1">
    <source>
        <dbReference type="SAM" id="Phobius"/>
    </source>
</evidence>
<gene>
    <name evidence="2" type="ORF">BCAMP_07245</name>
</gene>
<organism evidence="2 3">
    <name type="scientific">Brochothrix campestris FSL F6-1037</name>
    <dbReference type="NCBI Taxonomy" id="1265861"/>
    <lineage>
        <taxon>Bacteria</taxon>
        <taxon>Bacillati</taxon>
        <taxon>Bacillota</taxon>
        <taxon>Bacilli</taxon>
        <taxon>Bacillales</taxon>
        <taxon>Listeriaceae</taxon>
        <taxon>Brochothrix</taxon>
    </lineage>
</organism>